<organism evidence="3 4">
    <name type="scientific">Fluctibacter halophilus</name>
    <dbReference type="NCBI Taxonomy" id="226011"/>
    <lineage>
        <taxon>Bacteria</taxon>
        <taxon>Pseudomonadati</taxon>
        <taxon>Pseudomonadota</taxon>
        <taxon>Gammaproteobacteria</taxon>
        <taxon>Alteromonadales</taxon>
        <taxon>Alteromonadaceae</taxon>
        <taxon>Fluctibacter</taxon>
    </lineage>
</organism>
<evidence type="ECO:0000256" key="1">
    <source>
        <dbReference type="ARBA" id="ARBA00023098"/>
    </source>
</evidence>
<dbReference type="RefSeq" id="WP_229157099.1">
    <property type="nucleotide sequence ID" value="NZ_JAJEWP010000001.1"/>
</dbReference>
<reference evidence="3 4" key="1">
    <citation type="submission" date="2021-10" db="EMBL/GenBank/DDBJ databases">
        <title>Draft genome of Aestuariibacter halophilus JC2043.</title>
        <authorList>
            <person name="Emsley S.A."/>
            <person name="Pfannmuller K.M."/>
            <person name="Ushijima B."/>
            <person name="Saw J.H."/>
            <person name="Videau P."/>
        </authorList>
    </citation>
    <scope>NUCLEOTIDE SEQUENCE [LARGE SCALE GENOMIC DNA]</scope>
    <source>
        <strain evidence="3 4">JC2043</strain>
    </source>
</reference>
<dbReference type="Gene3D" id="3.40.1090.10">
    <property type="entry name" value="Cytosolic phospholipase A2 catalytic domain"/>
    <property type="match status" value="1"/>
</dbReference>
<evidence type="ECO:0000313" key="3">
    <source>
        <dbReference type="EMBL" id="MCC2615190.1"/>
    </source>
</evidence>
<proteinExistence type="predicted"/>
<dbReference type="Proteomes" id="UP001520878">
    <property type="component" value="Unassembled WGS sequence"/>
</dbReference>
<dbReference type="InterPro" id="IPR016035">
    <property type="entry name" value="Acyl_Trfase/lysoPLipase"/>
</dbReference>
<gene>
    <name evidence="3" type="ORF">LJ739_02900</name>
</gene>
<dbReference type="EMBL" id="JAJEWP010000001">
    <property type="protein sequence ID" value="MCC2615190.1"/>
    <property type="molecule type" value="Genomic_DNA"/>
</dbReference>
<dbReference type="Pfam" id="PF01734">
    <property type="entry name" value="Patatin"/>
    <property type="match status" value="1"/>
</dbReference>
<keyword evidence="1" id="KW-0443">Lipid metabolism</keyword>
<accession>A0ABS8G3S9</accession>
<comment type="caution">
    <text evidence="3">The sequence shown here is derived from an EMBL/GenBank/DDBJ whole genome shotgun (WGS) entry which is preliminary data.</text>
</comment>
<dbReference type="SUPFAM" id="SSF52151">
    <property type="entry name" value="FabD/lysophospholipase-like"/>
    <property type="match status" value="1"/>
</dbReference>
<keyword evidence="4" id="KW-1185">Reference proteome</keyword>
<dbReference type="InterPro" id="IPR002641">
    <property type="entry name" value="PNPLA_dom"/>
</dbReference>
<feature type="domain" description="PNPLA" evidence="2">
    <location>
        <begin position="8"/>
        <end position="272"/>
    </location>
</feature>
<evidence type="ECO:0000259" key="2">
    <source>
        <dbReference type="Pfam" id="PF01734"/>
    </source>
</evidence>
<evidence type="ECO:0000313" key="4">
    <source>
        <dbReference type="Proteomes" id="UP001520878"/>
    </source>
</evidence>
<name>A0ABS8G3S9_9ALTE</name>
<protein>
    <submittedName>
        <fullName evidence="3">Patatin-like phospholipase family protein</fullName>
    </submittedName>
</protein>
<sequence>MPKRVAMAISGAVSLGTYEAGCVFEIIRAFEQHNRSASDEDKILIDVMTGASAGGMTAALLTYSLLYSPDSLSDSKSYGGYQAWVKAVNIERLMQPDMTGKSLANVSLLSTDCVMSIANQLIIDDWHTSASTNWQGPHPAAAPTIHLGLAMANLNGVDYEVATFSAGTGNLGKGTFTQTRFQDRFTRTLTASKKNPQGNTQADFDPAQWQQIIVAAAGCGAFPIAFTPVALRRSHGGIDAYDYQNRNAVAFADTDFVYMDGGAFNNYPLGTAVKLSRQVDDTAEDFANRYFVYISPSPRETAADHAFSVDSQTPLSTLAGRMASAVFWQARFQEWMGADSVNQRVDQLDDTAAHLLDVLEQLAPQALADSRATFEQLAVALHAKAPAEFEEQRKRLRAAYAGDLSAEQQANDALVNAWIDGICVLELTGNLRNKELMRVYTVTSSDEELASDQLSAFMGFFSEQLREHDYLVGRYNGIRLIEQIINKREAGDDTQLPLNLDLSQLKSDAAAIKQSLKAIKQQARKSHGKDIADFTMQDMDRRQVEVFYNKIHALFSTTLKAQNLGRVKRTAAWLVLRGPLKEQLGLKESWWKRFWA</sequence>